<organism evidence="1 2">
    <name type="scientific">Candidatus Pristimantibacillus lignocellulolyticus</name>
    <dbReference type="NCBI Taxonomy" id="2994561"/>
    <lineage>
        <taxon>Bacteria</taxon>
        <taxon>Bacillati</taxon>
        <taxon>Bacillota</taxon>
        <taxon>Bacilli</taxon>
        <taxon>Bacillales</taxon>
        <taxon>Paenibacillaceae</taxon>
        <taxon>Candidatus Pristimantibacillus</taxon>
    </lineage>
</organism>
<evidence type="ECO:0000313" key="1">
    <source>
        <dbReference type="EMBL" id="URN93090.1"/>
    </source>
</evidence>
<reference evidence="1" key="1">
    <citation type="submission" date="2022-05" db="EMBL/GenBank/DDBJ databases">
        <title>Novel bacterial taxa in a minimal lignocellulolytic consortium and its capacity to transform plastics disclosed by genome-resolved metagenomics.</title>
        <authorList>
            <person name="Rodriguez C.A.D."/>
            <person name="Diaz-Garcia L."/>
            <person name="Herrera K."/>
            <person name="Tarazona N.A."/>
            <person name="Sproer C."/>
            <person name="Overmann J."/>
            <person name="Jimenez D.J."/>
        </authorList>
    </citation>
    <scope>NUCLEOTIDE SEQUENCE</scope>
    <source>
        <strain evidence="1">MAG5</strain>
    </source>
</reference>
<accession>A0A9J6ZAK1</accession>
<dbReference type="Proteomes" id="UP001056756">
    <property type="component" value="Chromosome"/>
</dbReference>
<dbReference type="EMBL" id="CP097899">
    <property type="protein sequence ID" value="URN93090.1"/>
    <property type="molecule type" value="Genomic_DNA"/>
</dbReference>
<dbReference type="AlphaFoldDB" id="A0A9J6ZAK1"/>
<gene>
    <name evidence="1" type="ORF">NAG76_14725</name>
</gene>
<dbReference type="KEGG" id="plig:NAG76_14725"/>
<protein>
    <submittedName>
        <fullName evidence="1">Uncharacterized protein</fullName>
    </submittedName>
</protein>
<sequence>MKIKFVNVWDNRRWGYIGFIVLQVEETDKFLTEKNFNPGYKFVIQALYNHVGAAGGHTFIPSHRQGIQEKSRKIDTNEADVLGLYLSNIKDIYDIPDDLYTKNFWGIMNTKREDNKDDTELECPCDEYYKVVFKREIKSFNHMASLFEKPSDLLNEIFDDDLINSIQNSTRKLRNEMIRMGADLNEESFRVYYGYVNKKTLEIKNVYWQLGTRSNEGVINKYLWTPNDEMPRELWDEVKRINEDHDDISRDDELYY</sequence>
<evidence type="ECO:0000313" key="2">
    <source>
        <dbReference type="Proteomes" id="UP001056756"/>
    </source>
</evidence>
<name>A0A9J6ZAK1_9BACL</name>
<proteinExistence type="predicted"/>